<dbReference type="InParanoid" id="F6HFV6"/>
<protein>
    <submittedName>
        <fullName evidence="1">Uncharacterized protein</fullName>
    </submittedName>
</protein>
<evidence type="ECO:0000313" key="2">
    <source>
        <dbReference type="Proteomes" id="UP000009183"/>
    </source>
</evidence>
<proteinExistence type="predicted"/>
<dbReference type="EMBL" id="FN595753">
    <property type="protein sequence ID" value="CCB51108.1"/>
    <property type="molecule type" value="Genomic_DNA"/>
</dbReference>
<organism evidence="1 2">
    <name type="scientific">Vitis vinifera</name>
    <name type="common">Grape</name>
    <dbReference type="NCBI Taxonomy" id="29760"/>
    <lineage>
        <taxon>Eukaryota</taxon>
        <taxon>Viridiplantae</taxon>
        <taxon>Streptophyta</taxon>
        <taxon>Embryophyta</taxon>
        <taxon>Tracheophyta</taxon>
        <taxon>Spermatophyta</taxon>
        <taxon>Magnoliopsida</taxon>
        <taxon>eudicotyledons</taxon>
        <taxon>Gunneridae</taxon>
        <taxon>Pentapetalae</taxon>
        <taxon>rosids</taxon>
        <taxon>Vitales</taxon>
        <taxon>Vitaceae</taxon>
        <taxon>Viteae</taxon>
        <taxon>Vitis</taxon>
    </lineage>
</organism>
<name>F6HFV6_VITVI</name>
<sequence length="22" mass="2568">MSYWDKFGGHSCSLAKIEHRTN</sequence>
<keyword evidence="2" id="KW-1185">Reference proteome</keyword>
<dbReference type="PaxDb" id="29760-VIT_04s0079g00250.t01"/>
<dbReference type="Proteomes" id="UP000009183">
    <property type="component" value="Chromosome 4"/>
</dbReference>
<gene>
    <name evidence="1" type="ordered locus">VIT_04s0079g00250</name>
</gene>
<evidence type="ECO:0000313" key="1">
    <source>
        <dbReference type="EMBL" id="CCB51108.1"/>
    </source>
</evidence>
<dbReference type="HOGENOM" id="CLU_3425447_0_0_1"/>
<reference evidence="2" key="1">
    <citation type="journal article" date="2007" name="Nature">
        <title>The grapevine genome sequence suggests ancestral hexaploidization in major angiosperm phyla.</title>
        <authorList>
            <consortium name="The French-Italian Public Consortium for Grapevine Genome Characterization."/>
            <person name="Jaillon O."/>
            <person name="Aury J.-M."/>
            <person name="Noel B."/>
            <person name="Policriti A."/>
            <person name="Clepet C."/>
            <person name="Casagrande A."/>
            <person name="Choisne N."/>
            <person name="Aubourg S."/>
            <person name="Vitulo N."/>
            <person name="Jubin C."/>
            <person name="Vezzi A."/>
            <person name="Legeai F."/>
            <person name="Hugueney P."/>
            <person name="Dasilva C."/>
            <person name="Horner D."/>
            <person name="Mica E."/>
            <person name="Jublot D."/>
            <person name="Poulain J."/>
            <person name="Bruyere C."/>
            <person name="Billault A."/>
            <person name="Segurens B."/>
            <person name="Gouyvenoux M."/>
            <person name="Ugarte E."/>
            <person name="Cattonaro F."/>
            <person name="Anthouard V."/>
            <person name="Vico V."/>
            <person name="Del Fabbro C."/>
            <person name="Alaux M."/>
            <person name="Di Gaspero G."/>
            <person name="Dumas V."/>
            <person name="Felice N."/>
            <person name="Paillard S."/>
            <person name="Juman I."/>
            <person name="Moroldo M."/>
            <person name="Scalabrin S."/>
            <person name="Canaguier A."/>
            <person name="Le Clainche I."/>
            <person name="Malacrida G."/>
            <person name="Durand E."/>
            <person name="Pesole G."/>
            <person name="Laucou V."/>
            <person name="Chatelet P."/>
            <person name="Merdinoglu D."/>
            <person name="Delledonne M."/>
            <person name="Pezzotti M."/>
            <person name="Lecharny A."/>
            <person name="Scarpelli C."/>
            <person name="Artiguenave F."/>
            <person name="Pe M.E."/>
            <person name="Valle G."/>
            <person name="Morgante M."/>
            <person name="Caboche M."/>
            <person name="Adam-Blondon A.-F."/>
            <person name="Weissenbach J."/>
            <person name="Quetier F."/>
            <person name="Wincker P."/>
        </authorList>
    </citation>
    <scope>NUCLEOTIDE SEQUENCE [LARGE SCALE GENOMIC DNA]</scope>
    <source>
        <strain evidence="2">cv. Pinot noir / PN40024</strain>
    </source>
</reference>
<accession>F6HFV6</accession>
<dbReference type="AlphaFoldDB" id="F6HFV6"/>